<dbReference type="PANTHER" id="PTHR11473">
    <property type="entry name" value="AROMATIC AMINO ACID HYDROXYLASE"/>
    <property type="match status" value="1"/>
</dbReference>
<dbReference type="InterPro" id="IPR018301">
    <property type="entry name" value="ArAA_hydroxylase_Fe/CU_BS"/>
</dbReference>
<proteinExistence type="inferred from homology"/>
<evidence type="ECO:0000256" key="10">
    <source>
        <dbReference type="PIRSR" id="PIRSR000336-1"/>
    </source>
</evidence>
<feature type="binding site" evidence="10">
    <location>
        <position position="335"/>
    </location>
    <ligand>
        <name>Fe cation</name>
        <dbReference type="ChEBI" id="CHEBI:24875"/>
    </ligand>
</feature>
<organism evidence="16 17">
    <name type="scientific">Mugilogobius chulae</name>
    <name type="common">yellowstripe goby</name>
    <dbReference type="NCBI Taxonomy" id="88201"/>
    <lineage>
        <taxon>Eukaryota</taxon>
        <taxon>Metazoa</taxon>
        <taxon>Chordata</taxon>
        <taxon>Craniata</taxon>
        <taxon>Vertebrata</taxon>
        <taxon>Euteleostomi</taxon>
        <taxon>Actinopterygii</taxon>
        <taxon>Neopterygii</taxon>
        <taxon>Teleostei</taxon>
        <taxon>Neoteleostei</taxon>
        <taxon>Acanthomorphata</taxon>
        <taxon>Gobiaria</taxon>
        <taxon>Gobiiformes</taxon>
        <taxon>Gobioidei</taxon>
        <taxon>Gobiidae</taxon>
        <taxon>Gobionellinae</taxon>
        <taxon>Mugilogobius</taxon>
    </lineage>
</organism>
<dbReference type="EMBL" id="JBBPFD010000004">
    <property type="protein sequence ID" value="KAK7929320.1"/>
    <property type="molecule type" value="Genomic_DNA"/>
</dbReference>
<reference evidence="17" key="1">
    <citation type="submission" date="2024-04" db="EMBL/GenBank/DDBJ databases">
        <title>Salinicola lusitanus LLJ914,a marine bacterium isolated from the Okinawa Trough.</title>
        <authorList>
            <person name="Li J."/>
        </authorList>
    </citation>
    <scope>NUCLEOTIDE SEQUENCE [LARGE SCALE GENOMIC DNA]</scope>
</reference>
<gene>
    <name evidence="16" type="ORF">WMY93_005715</name>
</gene>
<feature type="binding site" evidence="10">
    <location>
        <position position="380"/>
    </location>
    <ligand>
        <name>Fe cation</name>
        <dbReference type="ChEBI" id="CHEBI:24875"/>
    </ligand>
</feature>
<dbReference type="GO" id="GO:0005506">
    <property type="term" value="F:iron ion binding"/>
    <property type="evidence" value="ECO:0007669"/>
    <property type="project" value="InterPro"/>
</dbReference>
<feature type="compositionally biased region" description="Basic and acidic residues" evidence="13">
    <location>
        <begin position="99"/>
        <end position="108"/>
    </location>
</feature>
<feature type="domain" description="Biopterin-dependent aromatic amino acid hydroxylase family profile" evidence="14">
    <location>
        <begin position="284"/>
        <end position="502"/>
    </location>
</feature>
<dbReference type="SUPFAM" id="SSF56534">
    <property type="entry name" value="Aromatic aminoacid monoxygenases, catalytic and oligomerization domains"/>
    <property type="match status" value="1"/>
</dbReference>
<feature type="domain" description="Biopterin-dependent aromatic amino acid hydroxylase family profile" evidence="14">
    <location>
        <begin position="187"/>
        <end position="283"/>
    </location>
</feature>
<feature type="region of interest" description="Disordered" evidence="13">
    <location>
        <begin position="72"/>
        <end position="108"/>
    </location>
</feature>
<protein>
    <recommendedName>
        <fullName evidence="7">Tryptophan 5-hydroxylase 2</fullName>
    </recommendedName>
    <alternativeName>
        <fullName evidence="8">Tryptophan 5-monooxygenase 2</fullName>
    </alternativeName>
</protein>
<dbReference type="PIRSF" id="PIRSF000336">
    <property type="entry name" value="TH"/>
    <property type="match status" value="1"/>
</dbReference>
<evidence type="ECO:0000313" key="16">
    <source>
        <dbReference type="EMBL" id="KAK7929320.1"/>
    </source>
</evidence>
<evidence type="ECO:0000256" key="9">
    <source>
        <dbReference type="ARBA" id="ARBA00062416"/>
    </source>
</evidence>
<dbReference type="InterPro" id="IPR002912">
    <property type="entry name" value="ACT_dom"/>
</dbReference>
<keyword evidence="5 10" id="KW-0408">Iron</keyword>
<dbReference type="GO" id="GO:0004510">
    <property type="term" value="F:tryptophan 5-monooxygenase activity"/>
    <property type="evidence" value="ECO:0007669"/>
    <property type="project" value="TreeGrafter"/>
</dbReference>
<dbReference type="SUPFAM" id="SSF55021">
    <property type="entry name" value="ACT-like"/>
    <property type="match status" value="1"/>
</dbReference>
<feature type="compositionally biased region" description="Polar residues" evidence="13">
    <location>
        <begin position="72"/>
        <end position="87"/>
    </location>
</feature>
<dbReference type="PANTHER" id="PTHR11473:SF16">
    <property type="entry name" value="TRYPTOPHAN 5-HYDROXYLASE 2"/>
    <property type="match status" value="1"/>
</dbReference>
<comment type="caution">
    <text evidence="16">The sequence shown here is derived from an EMBL/GenBank/DDBJ whole genome shotgun (WGS) entry which is preliminary data.</text>
</comment>
<evidence type="ECO:0000256" key="3">
    <source>
        <dbReference type="ARBA" id="ARBA00022723"/>
    </source>
</evidence>
<evidence type="ECO:0000256" key="1">
    <source>
        <dbReference type="ARBA" id="ARBA00001954"/>
    </source>
</evidence>
<evidence type="ECO:0000256" key="12">
    <source>
        <dbReference type="PIRSR" id="PIRSR601273-2"/>
    </source>
</evidence>
<feature type="binding site" evidence="10">
    <location>
        <position position="340"/>
    </location>
    <ligand>
        <name>Fe cation</name>
        <dbReference type="ChEBI" id="CHEBI:24875"/>
    </ligand>
</feature>
<keyword evidence="3 10" id="KW-0479">Metal-binding</keyword>
<feature type="binding site" evidence="11">
    <location>
        <position position="298"/>
    </location>
    <ligand>
        <name>L-tryptophan</name>
        <dbReference type="ChEBI" id="CHEBI:57912"/>
    </ligand>
</feature>
<dbReference type="AlphaFoldDB" id="A0AAW0PIM7"/>
<evidence type="ECO:0000259" key="14">
    <source>
        <dbReference type="PROSITE" id="PS51410"/>
    </source>
</evidence>
<evidence type="ECO:0000256" key="5">
    <source>
        <dbReference type="ARBA" id="ARBA00023004"/>
    </source>
</evidence>
<accession>A0AAW0PIM7</accession>
<keyword evidence="6" id="KW-0503">Monooxygenase</keyword>
<sequence>MIGVRFNEARPHLSVTEKSLEERRGEEGEKKKSLVERREKGAPGAVPKMQPAMMLFSSKYWSRRGMSLDSAMFQQQNQPQQRHTGGQMSRRPSFCPINEKSEKESEPDSGRTAVVFSLKNEVGGLVRALRIFQERRVNLNHIESRVSKRVLNEVEIFADCSCSKKEFNELLQHLKDHVNIISYNTPINAWSAEADGEDVPWFPMKIAELDQCSHRVLMYGSELDADHPGFKDNVYRQRRKYFVEVAMNYKSGQPIPRIEYTDEEVRTWGVVFRELSKLYPTHAVEKRSGFTVRPVAGYLSPRDFLAGLAFRVFNCTQYIRHSTDPLYTPEPDTCHELLGHVPLLADPKFAQFSQEIGLASLGATDEDVQKLATCYFFTIEFGLCKQDGQLRAYGAGLLSSIGELRHALSEKACVKTFDPKTTCFQECIITTFQDVYFVSESFEEAKEKMRDFAKTIKRPFSVYYNPYTQSVDLLKDTRSIENVVQDLRSDLTTVCDALGKMNTYMGI</sequence>
<evidence type="ECO:0000256" key="7">
    <source>
        <dbReference type="ARBA" id="ARBA00040889"/>
    </source>
</evidence>
<evidence type="ECO:0000256" key="4">
    <source>
        <dbReference type="ARBA" id="ARBA00023002"/>
    </source>
</evidence>
<evidence type="ECO:0000256" key="8">
    <source>
        <dbReference type="ARBA" id="ARBA00042662"/>
    </source>
</evidence>
<dbReference type="GO" id="GO:0043005">
    <property type="term" value="C:neuron projection"/>
    <property type="evidence" value="ECO:0007669"/>
    <property type="project" value="TreeGrafter"/>
</dbReference>
<feature type="region of interest" description="Disordered" evidence="13">
    <location>
        <begin position="15"/>
        <end position="49"/>
    </location>
</feature>
<feature type="binding site" evidence="11">
    <location>
        <position position="429"/>
    </location>
    <ligand>
        <name>L-tryptophan</name>
        <dbReference type="ChEBI" id="CHEBI:57912"/>
    </ligand>
</feature>
<keyword evidence="4" id="KW-0560">Oxidoreductase</keyword>
<evidence type="ECO:0000256" key="6">
    <source>
        <dbReference type="ARBA" id="ARBA00023033"/>
    </source>
</evidence>
<evidence type="ECO:0000259" key="15">
    <source>
        <dbReference type="PROSITE" id="PS51671"/>
    </source>
</evidence>
<feature type="binding site" evidence="11">
    <location>
        <position position="399"/>
    </location>
    <ligand>
        <name>L-tryptophan</name>
        <dbReference type="ChEBI" id="CHEBI:57912"/>
    </ligand>
</feature>
<feature type="compositionally biased region" description="Basic and acidic residues" evidence="13">
    <location>
        <begin position="18"/>
        <end position="41"/>
    </location>
</feature>
<evidence type="ECO:0000313" key="17">
    <source>
        <dbReference type="Proteomes" id="UP001460270"/>
    </source>
</evidence>
<comment type="cofactor">
    <cofactor evidence="1 12">
        <name>Fe(2+)</name>
        <dbReference type="ChEBI" id="CHEBI:29033"/>
    </cofactor>
</comment>
<feature type="binding site" evidence="11">
    <location>
        <position position="320"/>
    </location>
    <ligand>
        <name>L-tryptophan</name>
        <dbReference type="ChEBI" id="CHEBI:57912"/>
    </ligand>
</feature>
<dbReference type="InterPro" id="IPR001273">
    <property type="entry name" value="ArAA_hydroxylase"/>
</dbReference>
<dbReference type="InterPro" id="IPR019773">
    <property type="entry name" value="Tyrosine_3-monooxygenase-like"/>
</dbReference>
<dbReference type="Pfam" id="PF00351">
    <property type="entry name" value="Biopterin_H"/>
    <property type="match status" value="1"/>
</dbReference>
<dbReference type="InterPro" id="IPR036951">
    <property type="entry name" value="ArAA_hydroxylase_sf"/>
</dbReference>
<evidence type="ECO:0000256" key="13">
    <source>
        <dbReference type="SAM" id="MobiDB-lite"/>
    </source>
</evidence>
<feature type="domain" description="ACT" evidence="15">
    <location>
        <begin position="113"/>
        <end position="188"/>
    </location>
</feature>
<dbReference type="InterPro" id="IPR036329">
    <property type="entry name" value="Aro-AA_hydroxylase_C_sf"/>
</dbReference>
<dbReference type="Proteomes" id="UP001460270">
    <property type="component" value="Unassembled WGS sequence"/>
</dbReference>
<comment type="subunit">
    <text evidence="9">Interacts with DNAJC12.</text>
</comment>
<feature type="binding site" evidence="11">
    <location>
        <position position="328"/>
    </location>
    <ligand>
        <name>L-tryptophan</name>
        <dbReference type="ChEBI" id="CHEBI:57912"/>
    </ligand>
</feature>
<name>A0AAW0PIM7_9GOBI</name>
<dbReference type="CDD" id="cd04929">
    <property type="entry name" value="ACT_TPH"/>
    <property type="match status" value="1"/>
</dbReference>
<comment type="similarity">
    <text evidence="2">Belongs to the biopterin-dependent aromatic amino acid hydroxylase family.</text>
</comment>
<dbReference type="PROSITE" id="PS00367">
    <property type="entry name" value="BH4_AAA_HYDROXYL_1"/>
    <property type="match status" value="1"/>
</dbReference>
<dbReference type="Gene3D" id="1.10.800.10">
    <property type="entry name" value="Aromatic amino acid hydroxylase"/>
    <property type="match status" value="2"/>
</dbReference>
<dbReference type="PROSITE" id="PS51671">
    <property type="entry name" value="ACT"/>
    <property type="match status" value="1"/>
</dbReference>
<dbReference type="Pfam" id="PF01842">
    <property type="entry name" value="ACT"/>
    <property type="match status" value="1"/>
</dbReference>
<evidence type="ECO:0000256" key="11">
    <source>
        <dbReference type="PIRSR" id="PIRSR601273-1"/>
    </source>
</evidence>
<evidence type="ECO:0000256" key="2">
    <source>
        <dbReference type="ARBA" id="ARBA00009712"/>
    </source>
</evidence>
<dbReference type="InterPro" id="IPR019774">
    <property type="entry name" value="Aromatic-AA_hydroxylase_C"/>
</dbReference>
<dbReference type="InterPro" id="IPR045865">
    <property type="entry name" value="ACT-like_dom_sf"/>
</dbReference>
<dbReference type="GO" id="GO:0009072">
    <property type="term" value="P:aromatic amino acid metabolic process"/>
    <property type="evidence" value="ECO:0007669"/>
    <property type="project" value="InterPro"/>
</dbReference>
<keyword evidence="17" id="KW-1185">Reference proteome</keyword>
<dbReference type="PROSITE" id="PS51410">
    <property type="entry name" value="BH4_AAA_HYDROXYL_2"/>
    <property type="match status" value="2"/>
</dbReference>